<protein>
    <submittedName>
        <fullName evidence="1">Nucleotidase 5'-nucleotidase</fullName>
    </submittedName>
</protein>
<dbReference type="InterPro" id="IPR023214">
    <property type="entry name" value="HAD_sf"/>
</dbReference>
<sequence>MARHFNEEMKDICEWNNGKYIIPICVDFDGTLCDHQYPRIGKENEHCFEVMCKWTTQYNVGWILDTMRSGEELEQAVKWCEERGMKFYGIGTNPTQKTWTVSPKAYGMFSIDDRNLGVPLIMEKGHRPRVDWKKIDEEYSPLIEKISRK</sequence>
<reference evidence="1" key="1">
    <citation type="journal article" date="2021" name="Proc. Natl. Acad. Sci. U.S.A.">
        <title>A Catalog of Tens of Thousands of Viruses from Human Metagenomes Reveals Hidden Associations with Chronic Diseases.</title>
        <authorList>
            <person name="Tisza M.J."/>
            <person name="Buck C.B."/>
        </authorList>
    </citation>
    <scope>NUCLEOTIDE SEQUENCE</scope>
    <source>
        <strain evidence="1">CtNQV2</strain>
    </source>
</reference>
<dbReference type="SUPFAM" id="SSF56784">
    <property type="entry name" value="HAD-like"/>
    <property type="match status" value="1"/>
</dbReference>
<evidence type="ECO:0000313" key="1">
    <source>
        <dbReference type="EMBL" id="DAF43871.1"/>
    </source>
</evidence>
<accession>A0A8S5RZ80</accession>
<proteinExistence type="predicted"/>
<dbReference type="EMBL" id="BK032510">
    <property type="protein sequence ID" value="DAF43871.1"/>
    <property type="molecule type" value="Genomic_DNA"/>
</dbReference>
<organism evidence="1">
    <name type="scientific">Myoviridae sp. ctNQV2</name>
    <dbReference type="NCBI Taxonomy" id="2827683"/>
    <lineage>
        <taxon>Viruses</taxon>
        <taxon>Duplodnaviria</taxon>
        <taxon>Heunggongvirae</taxon>
        <taxon>Uroviricota</taxon>
        <taxon>Caudoviricetes</taxon>
    </lineage>
</organism>
<name>A0A8S5RZ80_9CAUD</name>
<dbReference type="Gene3D" id="3.40.50.1000">
    <property type="entry name" value="HAD superfamily/HAD-like"/>
    <property type="match status" value="1"/>
</dbReference>
<dbReference type="InterPro" id="IPR036412">
    <property type="entry name" value="HAD-like_sf"/>
</dbReference>